<gene>
    <name evidence="2" type="ORF">BBJK_01342</name>
</gene>
<dbReference type="AlphaFoldDB" id="A0A286TC68"/>
<evidence type="ECO:0000313" key="2">
    <source>
        <dbReference type="EMBL" id="BBA47932.1"/>
    </source>
</evidence>
<keyword evidence="1" id="KW-1133">Transmembrane helix</keyword>
<keyword evidence="1" id="KW-0812">Transmembrane</keyword>
<evidence type="ECO:0000256" key="1">
    <source>
        <dbReference type="SAM" id="Phobius"/>
    </source>
</evidence>
<protein>
    <submittedName>
        <fullName evidence="2">Uncharacterized protein</fullName>
    </submittedName>
</protein>
<feature type="transmembrane region" description="Helical" evidence="1">
    <location>
        <begin position="31"/>
        <end position="49"/>
    </location>
</feature>
<name>A0A286TC68_BIFBI</name>
<keyword evidence="1" id="KW-0472">Membrane</keyword>
<organism evidence="2 3">
    <name type="scientific">Bifidobacterium bifidum LMG 13195</name>
    <dbReference type="NCBI Taxonomy" id="1207542"/>
    <lineage>
        <taxon>Bacteria</taxon>
        <taxon>Bacillati</taxon>
        <taxon>Actinomycetota</taxon>
        <taxon>Actinomycetes</taxon>
        <taxon>Bifidobacteriales</taxon>
        <taxon>Bifidobacteriaceae</taxon>
        <taxon>Bifidobacterium</taxon>
    </lineage>
</organism>
<proteinExistence type="predicted"/>
<accession>A0A286TC68</accession>
<reference evidence="2 3" key="1">
    <citation type="journal article" date="2017" name="Biosci. Biotechnol. Biochem.">
        <title>Identification and characterization of a sulfoglycosidase from Bifidobacterium bifidum implicated in mucin glycan utilization.</title>
        <authorList>
            <person name="Katoh T."/>
            <person name="Maeshibu T."/>
            <person name="Kikkawa K."/>
            <person name="Gotoh A."/>
            <person name="Tomabechi Y."/>
            <person name="Nakamura M."/>
            <person name="Liao W.-H."/>
            <person name="Yamaguchi M."/>
            <person name="Ashida H."/>
            <person name="Yamamoto K."/>
            <person name="Katayama T."/>
        </authorList>
    </citation>
    <scope>NUCLEOTIDE SEQUENCE [LARGE SCALE GENOMIC DNA]</scope>
    <source>
        <strain evidence="2 3">JCM 7004</strain>
    </source>
</reference>
<evidence type="ECO:0000313" key="3">
    <source>
        <dbReference type="Proteomes" id="UP000262177"/>
    </source>
</evidence>
<dbReference type="EMBL" id="AP018131">
    <property type="protein sequence ID" value="BBA47932.1"/>
    <property type="molecule type" value="Genomic_DNA"/>
</dbReference>
<sequence length="50" mass="5648">MWRYGLRLLVAAVVAEAPYDKIVTGRWWDWSVMNPIFGLLIALVVCALAV</sequence>
<dbReference type="Proteomes" id="UP000262177">
    <property type="component" value="Chromosome"/>
</dbReference>